<evidence type="ECO:0000256" key="1">
    <source>
        <dbReference type="ARBA" id="ARBA00010746"/>
    </source>
</evidence>
<dbReference type="Proteomes" id="UP000636709">
    <property type="component" value="Unassembled WGS sequence"/>
</dbReference>
<sequence length="266" mass="28013">MLFGFVVANDWTIRDGPAPNAKLVARARGMHIGAGKADGSWLLCHSILFTDTRFKGSSLKVLGDFAMDKNGAAADGEWAIVGGTGEFAYANGIVTAKIIENMHPTNGRIWELRIRAFCPCIPEVIEKGPWGGEGGTSFDIPEPPRSLQTVTIQCSYVINSIGFCYINHADEKITAGPWGGDGALTATLQITLAPSETIKQVFGTKGTVEGDTVVTSLALVSNVRTYGPFGKANGSAFSSQIPGNKTVAGFHARAGASVNAFGLYIA</sequence>
<comment type="function">
    <text evidence="5">Dirigent proteins impart stereoselectivity on the phenoxy radical-coupling reaction, yielding optically active lignans from two molecules of coniferyl alcohol in the biosynthesis of lignans, flavonolignans, and alkaloids and thus plays a central role in plant secondary metabolism.</text>
</comment>
<dbReference type="PANTHER" id="PTHR46506">
    <property type="entry name" value="OS05G0143600 PROTEIN"/>
    <property type="match status" value="1"/>
</dbReference>
<dbReference type="InterPro" id="IPR033734">
    <property type="entry name" value="Jacalin-like_lectin_dom_plant"/>
</dbReference>
<evidence type="ECO:0000256" key="2">
    <source>
        <dbReference type="ARBA" id="ARBA00011738"/>
    </source>
</evidence>
<evidence type="ECO:0000256" key="5">
    <source>
        <dbReference type="RuleBase" id="RU363099"/>
    </source>
</evidence>
<dbReference type="Gene3D" id="2.100.10.30">
    <property type="entry name" value="Jacalin-like lectin domain"/>
    <property type="match status" value="1"/>
</dbReference>
<dbReference type="AlphaFoldDB" id="A0A835BJ14"/>
<keyword evidence="4" id="KW-0430">Lectin</keyword>
<keyword evidence="8" id="KW-1185">Reference proteome</keyword>
<name>A0A835BJ14_9POAL</name>
<dbReference type="GO" id="GO:0048046">
    <property type="term" value="C:apoplast"/>
    <property type="evidence" value="ECO:0007669"/>
    <property type="project" value="UniProtKB-SubCell"/>
</dbReference>
<comment type="caution">
    <text evidence="7">The sequence shown here is derived from an EMBL/GenBank/DDBJ whole genome shotgun (WGS) entry which is preliminary data.</text>
</comment>
<dbReference type="GO" id="GO:0009699">
    <property type="term" value="P:phenylpropanoid biosynthetic process"/>
    <property type="evidence" value="ECO:0007669"/>
    <property type="project" value="UniProtKB-ARBA"/>
</dbReference>
<dbReference type="SUPFAM" id="SSF51101">
    <property type="entry name" value="Mannose-binding lectins"/>
    <property type="match status" value="1"/>
</dbReference>
<dbReference type="Gene3D" id="2.40.480.10">
    <property type="entry name" value="Allene oxide cyclase-like"/>
    <property type="match status" value="1"/>
</dbReference>
<evidence type="ECO:0000256" key="4">
    <source>
        <dbReference type="ARBA" id="ARBA00022734"/>
    </source>
</evidence>
<feature type="domain" description="Jacalin-type lectin" evidence="6">
    <location>
        <begin position="124"/>
        <end position="266"/>
    </location>
</feature>
<evidence type="ECO:0000313" key="7">
    <source>
        <dbReference type="EMBL" id="KAF8694530.1"/>
    </source>
</evidence>
<dbReference type="SMART" id="SM00915">
    <property type="entry name" value="Jacalin"/>
    <property type="match status" value="1"/>
</dbReference>
<dbReference type="PROSITE" id="PS51752">
    <property type="entry name" value="JACALIN_LECTIN"/>
    <property type="match status" value="1"/>
</dbReference>
<comment type="subunit">
    <text evidence="2 5">Homodimer.</text>
</comment>
<proteinExistence type="inferred from homology"/>
<dbReference type="OrthoDB" id="597900at2759"/>
<dbReference type="InterPro" id="IPR044859">
    <property type="entry name" value="Allene_oxi_cyc_Dirigent"/>
</dbReference>
<dbReference type="GO" id="GO:0030246">
    <property type="term" value="F:carbohydrate binding"/>
    <property type="evidence" value="ECO:0007669"/>
    <property type="project" value="UniProtKB-KW"/>
</dbReference>
<dbReference type="Pfam" id="PF01419">
    <property type="entry name" value="Jacalin"/>
    <property type="match status" value="1"/>
</dbReference>
<dbReference type="InterPro" id="IPR001229">
    <property type="entry name" value="Jacalin-like_lectin_dom"/>
</dbReference>
<dbReference type="EMBL" id="JACEFO010001904">
    <property type="protein sequence ID" value="KAF8694530.1"/>
    <property type="molecule type" value="Genomic_DNA"/>
</dbReference>
<dbReference type="CDD" id="cd09612">
    <property type="entry name" value="Jacalin"/>
    <property type="match status" value="1"/>
</dbReference>
<dbReference type="InterPro" id="IPR036404">
    <property type="entry name" value="Jacalin-like_lectin_dom_sf"/>
</dbReference>
<comment type="similarity">
    <text evidence="1 5">Belongs to the plant dirigent protein family.</text>
</comment>
<evidence type="ECO:0000256" key="3">
    <source>
        <dbReference type="ARBA" id="ARBA00022525"/>
    </source>
</evidence>
<reference evidence="7" key="1">
    <citation type="submission" date="2020-07" db="EMBL/GenBank/DDBJ databases">
        <title>Genome sequence and genetic diversity analysis of an under-domesticated orphan crop, white fonio (Digitaria exilis).</title>
        <authorList>
            <person name="Bennetzen J.L."/>
            <person name="Chen S."/>
            <person name="Ma X."/>
            <person name="Wang X."/>
            <person name="Yssel A.E.J."/>
            <person name="Chaluvadi S.R."/>
            <person name="Johnson M."/>
            <person name="Gangashetty P."/>
            <person name="Hamidou F."/>
            <person name="Sanogo M.D."/>
            <person name="Zwaenepoel A."/>
            <person name="Wallace J."/>
            <person name="Van De Peer Y."/>
            <person name="Van Deynze A."/>
        </authorList>
    </citation>
    <scope>NUCLEOTIDE SEQUENCE</scope>
    <source>
        <tissue evidence="7">Leaves</tissue>
    </source>
</reference>
<accession>A0A835BJ14</accession>
<evidence type="ECO:0000313" key="8">
    <source>
        <dbReference type="Proteomes" id="UP000636709"/>
    </source>
</evidence>
<keyword evidence="5" id="KW-0052">Apoplast</keyword>
<keyword evidence="3 5" id="KW-0964">Secreted</keyword>
<organism evidence="7 8">
    <name type="scientific">Digitaria exilis</name>
    <dbReference type="NCBI Taxonomy" id="1010633"/>
    <lineage>
        <taxon>Eukaryota</taxon>
        <taxon>Viridiplantae</taxon>
        <taxon>Streptophyta</taxon>
        <taxon>Embryophyta</taxon>
        <taxon>Tracheophyta</taxon>
        <taxon>Spermatophyta</taxon>
        <taxon>Magnoliopsida</taxon>
        <taxon>Liliopsida</taxon>
        <taxon>Poales</taxon>
        <taxon>Poaceae</taxon>
        <taxon>PACMAD clade</taxon>
        <taxon>Panicoideae</taxon>
        <taxon>Panicodae</taxon>
        <taxon>Paniceae</taxon>
        <taxon>Anthephorinae</taxon>
        <taxon>Digitaria</taxon>
    </lineage>
</organism>
<gene>
    <name evidence="7" type="ORF">HU200_038169</name>
</gene>
<protein>
    <recommendedName>
        <fullName evidence="5">Dirigent protein</fullName>
    </recommendedName>
</protein>
<comment type="subcellular location">
    <subcellularLocation>
        <location evidence="5">Secreted</location>
        <location evidence="5">Extracellular space</location>
        <location evidence="5">Apoplast</location>
    </subcellularLocation>
</comment>
<evidence type="ECO:0000259" key="6">
    <source>
        <dbReference type="PROSITE" id="PS51752"/>
    </source>
</evidence>
<dbReference type="InterPro" id="IPR004265">
    <property type="entry name" value="Dirigent"/>
</dbReference>
<dbReference type="Pfam" id="PF03018">
    <property type="entry name" value="Dirigent"/>
    <property type="match status" value="1"/>
</dbReference>